<dbReference type="Pfam" id="PF13340">
    <property type="entry name" value="DUF4096"/>
    <property type="match status" value="1"/>
</dbReference>
<sequence length="319" mass="35283">MGPMRLPEWVFRERSVVLVAVDGRLSGSGPCGSLSLRCAGDVGERPAYPSDLSDEAWELIRPAITAWKARRPSVSGHEGQYAMREIVNAILYQARTGCQWLYLPHDLPPKSAVYYYFGKWRDDGTAETIHDLLRRQVRESRRRCEDPTAVVMDSQTVRASVNAPKETTGLDPGKKSPGRKRGIATDVLGLVIAAVVVAASVHDNAIGITLLDKAAASAPTVTKAWVDAGFKNQVSEHGARLGIDVETVRREPGARGFVPEPKRWVAEQTWGTLMLHRRPARDYEARPAGSVAMIHWSMTDVMLRRLTRVSTPTWRDPPA</sequence>
<dbReference type="Pfam" id="PF01609">
    <property type="entry name" value="DDE_Tnp_1"/>
    <property type="match status" value="1"/>
</dbReference>
<dbReference type="InterPro" id="IPR025161">
    <property type="entry name" value="IS402-like_dom"/>
</dbReference>
<dbReference type="InterPro" id="IPR002559">
    <property type="entry name" value="Transposase_11"/>
</dbReference>
<feature type="domain" description="Insertion element IS402-like" evidence="3">
    <location>
        <begin position="52"/>
        <end position="130"/>
    </location>
</feature>
<protein>
    <submittedName>
        <fullName evidence="4">IS5-like element ISSco3 family transposase</fullName>
    </submittedName>
</protein>
<organism evidence="4 5">
    <name type="scientific">Streptomyces luteireticuli</name>
    <dbReference type="NCBI Taxonomy" id="173858"/>
    <lineage>
        <taxon>Bacteria</taxon>
        <taxon>Bacillati</taxon>
        <taxon>Actinomycetota</taxon>
        <taxon>Actinomycetes</taxon>
        <taxon>Kitasatosporales</taxon>
        <taxon>Streptomycetaceae</taxon>
        <taxon>Streptomyces</taxon>
    </lineage>
</organism>
<comment type="caution">
    <text evidence="4">The sequence shown here is derived from an EMBL/GenBank/DDBJ whole genome shotgun (WGS) entry which is preliminary data.</text>
</comment>
<evidence type="ECO:0000259" key="2">
    <source>
        <dbReference type="Pfam" id="PF01609"/>
    </source>
</evidence>
<evidence type="ECO:0000256" key="1">
    <source>
        <dbReference type="SAM" id="MobiDB-lite"/>
    </source>
</evidence>
<reference evidence="4 5" key="1">
    <citation type="journal article" date="2019" name="Int. J. Syst. Evol. Microbiol.">
        <title>The Global Catalogue of Microorganisms (GCM) 10K type strain sequencing project: providing services to taxonomists for standard genome sequencing and annotation.</title>
        <authorList>
            <consortium name="The Broad Institute Genomics Platform"/>
            <consortium name="The Broad Institute Genome Sequencing Center for Infectious Disease"/>
            <person name="Wu L."/>
            <person name="Ma J."/>
        </authorList>
    </citation>
    <scope>NUCLEOTIDE SEQUENCE [LARGE SCALE GENOMIC DNA]</scope>
    <source>
        <strain evidence="4 5">JCM 4788</strain>
    </source>
</reference>
<proteinExistence type="predicted"/>
<dbReference type="Proteomes" id="UP001500879">
    <property type="component" value="Unassembled WGS sequence"/>
</dbReference>
<gene>
    <name evidence="4" type="ORF">GCM10010357_36550</name>
</gene>
<evidence type="ECO:0000259" key="3">
    <source>
        <dbReference type="Pfam" id="PF13340"/>
    </source>
</evidence>
<accession>A0ABN0YUZ4</accession>
<name>A0ABN0YUZ4_9ACTN</name>
<feature type="region of interest" description="Disordered" evidence="1">
    <location>
        <begin position="160"/>
        <end position="179"/>
    </location>
</feature>
<evidence type="ECO:0000313" key="4">
    <source>
        <dbReference type="EMBL" id="GAA0412112.1"/>
    </source>
</evidence>
<dbReference type="EMBL" id="BAAABX010000042">
    <property type="protein sequence ID" value="GAA0412112.1"/>
    <property type="molecule type" value="Genomic_DNA"/>
</dbReference>
<dbReference type="PANTHER" id="PTHR30007:SF0">
    <property type="entry name" value="TRANSPOSASE"/>
    <property type="match status" value="1"/>
</dbReference>
<dbReference type="NCBIfam" id="NF033580">
    <property type="entry name" value="transpos_IS5_3"/>
    <property type="match status" value="1"/>
</dbReference>
<dbReference type="PANTHER" id="PTHR30007">
    <property type="entry name" value="PHP DOMAIN PROTEIN"/>
    <property type="match status" value="1"/>
</dbReference>
<keyword evidence="5" id="KW-1185">Reference proteome</keyword>
<evidence type="ECO:0000313" key="5">
    <source>
        <dbReference type="Proteomes" id="UP001500879"/>
    </source>
</evidence>
<feature type="domain" description="Transposase IS4-like" evidence="2">
    <location>
        <begin position="147"/>
        <end position="272"/>
    </location>
</feature>